<sequence>MGLMGVWRRFGILSNKIVVLMFLGRGLLQALFIRRLVSFAEGALQSIIVSFEDLPML</sequence>
<reference evidence="1 2" key="1">
    <citation type="journal article" date="2007" name="PLoS Genet.">
        <title>Patterns and implications of gene gain and loss in the evolution of Prochlorococcus.</title>
        <authorList>
            <person name="Kettler G.C."/>
            <person name="Martiny A.C."/>
            <person name="Huang K."/>
            <person name="Zucker J."/>
            <person name="Coleman M.L."/>
            <person name="Rodrigue S."/>
            <person name="Chen F."/>
            <person name="Lapidus A."/>
            <person name="Ferriera S."/>
            <person name="Johnson J."/>
            <person name="Steglich C."/>
            <person name="Church G.M."/>
            <person name="Richardson P."/>
            <person name="Chisholm S.W."/>
        </authorList>
    </citation>
    <scope>NUCLEOTIDE SEQUENCE [LARGE SCALE GENOMIC DNA]</scope>
    <source>
        <strain evidence="1 2">MIT 9303</strain>
    </source>
</reference>
<evidence type="ECO:0000313" key="1">
    <source>
        <dbReference type="EMBL" id="ABM76905.1"/>
    </source>
</evidence>
<name>A2C5Z5_PROM3</name>
<dbReference type="HOGENOM" id="CLU_2993084_0_0_3"/>
<evidence type="ECO:0000313" key="2">
    <source>
        <dbReference type="Proteomes" id="UP000002274"/>
    </source>
</evidence>
<accession>A2C5Z5</accession>
<gene>
    <name evidence="1" type="ordered locus">P9303_01501</name>
</gene>
<dbReference type="KEGG" id="pmf:P9303_01501"/>
<dbReference type="EMBL" id="CP000554">
    <property type="protein sequence ID" value="ABM76905.1"/>
    <property type="molecule type" value="Genomic_DNA"/>
</dbReference>
<proteinExistence type="predicted"/>
<organism evidence="1 2">
    <name type="scientific">Prochlorococcus marinus (strain MIT 9303)</name>
    <dbReference type="NCBI Taxonomy" id="59922"/>
    <lineage>
        <taxon>Bacteria</taxon>
        <taxon>Bacillati</taxon>
        <taxon>Cyanobacteriota</taxon>
        <taxon>Cyanophyceae</taxon>
        <taxon>Synechococcales</taxon>
        <taxon>Prochlorococcaceae</taxon>
        <taxon>Prochlorococcus</taxon>
    </lineage>
</organism>
<dbReference type="Proteomes" id="UP000002274">
    <property type="component" value="Chromosome"/>
</dbReference>
<protein>
    <submittedName>
        <fullName evidence="1">Uncharacterized protein</fullName>
    </submittedName>
</protein>
<dbReference type="AlphaFoldDB" id="A2C5Z5"/>